<keyword evidence="3" id="KW-1185">Reference proteome</keyword>
<feature type="domain" description="Zinc-ribbon" evidence="1">
    <location>
        <begin position="4"/>
        <end position="74"/>
    </location>
</feature>
<accession>A0A926GH36</accession>
<sequence>MQSFTCPASGDRVYFDNLACGCGAQLYYEPEARAMWNEAMPCANRDIIGCNWAVAPGETLCRACLMTGIIPDFSVGNNQELLARAERAKRWVLANISNWGWFTDADQGPSPSFQMLSEYIAGSEERIMMGYGGGIITINVTEADELIRLQRQHQLREQYRSMVGHFRHEIAHFLFNRLSVASGFLEAFRTVFGDERTDYGAALQEHYANPKLTNGEFITNYATAHPHEDWAETTAHLLHMVDFTDSFVSAGLSMAGVPENYTPYQDGNAQHLLTITTDVAIAMNDINRALDNSDLYPFVLTPRIREKLSFVHDWVMHHAERGA</sequence>
<protein>
    <submittedName>
        <fullName evidence="2">Zinc-binding metallopeptidase</fullName>
    </submittedName>
</protein>
<dbReference type="RefSeq" id="WP_187794669.1">
    <property type="nucleotide sequence ID" value="NZ_JACOQL010000005.1"/>
</dbReference>
<proteinExistence type="predicted"/>
<dbReference type="AlphaFoldDB" id="A0A926GH36"/>
<dbReference type="Pfam" id="PF10005">
    <property type="entry name" value="Zn_ribbon_DZR_6"/>
    <property type="match status" value="1"/>
</dbReference>
<organism evidence="2 3">
    <name type="scientific">Paracoccus amoyensis</name>
    <dbReference type="NCBI Taxonomy" id="2760093"/>
    <lineage>
        <taxon>Bacteria</taxon>
        <taxon>Pseudomonadati</taxon>
        <taxon>Pseudomonadota</taxon>
        <taxon>Alphaproteobacteria</taxon>
        <taxon>Rhodobacterales</taxon>
        <taxon>Paracoccaceae</taxon>
        <taxon>Paracoccus</taxon>
    </lineage>
</organism>
<evidence type="ECO:0000313" key="3">
    <source>
        <dbReference type="Proteomes" id="UP000608594"/>
    </source>
</evidence>
<evidence type="ECO:0000259" key="1">
    <source>
        <dbReference type="Pfam" id="PF10005"/>
    </source>
</evidence>
<gene>
    <name evidence="2" type="ORF">H4P12_15915</name>
</gene>
<dbReference type="EMBL" id="JACOQL010000005">
    <property type="protein sequence ID" value="MBC9248162.1"/>
    <property type="molecule type" value="Genomic_DNA"/>
</dbReference>
<name>A0A926GH36_9RHOB</name>
<dbReference type="Proteomes" id="UP000608594">
    <property type="component" value="Unassembled WGS sequence"/>
</dbReference>
<dbReference type="InterPro" id="IPR031321">
    <property type="entry name" value="UCP012641"/>
</dbReference>
<dbReference type="Pfam" id="PF15887">
    <property type="entry name" value="Peptidase_Mx"/>
    <property type="match status" value="1"/>
</dbReference>
<evidence type="ECO:0000313" key="2">
    <source>
        <dbReference type="EMBL" id="MBC9248162.1"/>
    </source>
</evidence>
<comment type="caution">
    <text evidence="2">The sequence shown here is derived from an EMBL/GenBank/DDBJ whole genome shotgun (WGS) entry which is preliminary data.</text>
</comment>
<dbReference type="Gene3D" id="3.40.390.70">
    <property type="match status" value="1"/>
</dbReference>
<reference evidence="2" key="1">
    <citation type="submission" date="2020-08" db="EMBL/GenBank/DDBJ databases">
        <title>Paracoccus amoyensis sp. nov., isolated from the surface seawater at coast of Xiamen, Fujian.</title>
        <authorList>
            <person name="Lyu L."/>
        </authorList>
    </citation>
    <scope>NUCLEOTIDE SEQUENCE</scope>
    <source>
        <strain evidence="2">11-3</strain>
    </source>
</reference>
<dbReference type="InterPro" id="IPR011201">
    <property type="entry name" value="Zinc-ribbon_6_bact"/>
</dbReference>